<dbReference type="SMART" id="SM00855">
    <property type="entry name" value="PGAM"/>
    <property type="match status" value="1"/>
</dbReference>
<reference evidence="1 2" key="1">
    <citation type="submission" date="2019-11" db="EMBL/GenBank/DDBJ databases">
        <authorList>
            <person name="Criscuolo A."/>
        </authorList>
    </citation>
    <scope>NUCLEOTIDE SEQUENCE [LARGE SCALE GENOMIC DNA]</scope>
    <source>
        <strain evidence="1">CIP111667</strain>
    </source>
</reference>
<evidence type="ECO:0000313" key="1">
    <source>
        <dbReference type="EMBL" id="VZO39489.1"/>
    </source>
</evidence>
<dbReference type="AlphaFoldDB" id="A0A7M4DPU5"/>
<evidence type="ECO:0000313" key="2">
    <source>
        <dbReference type="Proteomes" id="UP000419743"/>
    </source>
</evidence>
<dbReference type="Pfam" id="PF00300">
    <property type="entry name" value="His_Phos_1"/>
    <property type="match status" value="1"/>
</dbReference>
<proteinExistence type="predicted"/>
<gene>
    <name evidence="1" type="ORF">HALOF300_04181</name>
</gene>
<comment type="caution">
    <text evidence="1">The sequence shown here is derived from an EMBL/GenBank/DDBJ whole genome shotgun (WGS) entry which is preliminary data.</text>
</comment>
<name>A0A7M4DPU5_9MICO</name>
<dbReference type="RefSeq" id="WP_156742794.1">
    <property type="nucleotide sequence ID" value="NZ_CACRYJ010000059.1"/>
</dbReference>
<dbReference type="Gene3D" id="3.40.50.1240">
    <property type="entry name" value="Phosphoglycerate mutase-like"/>
    <property type="match status" value="1"/>
</dbReference>
<organism evidence="1 2">
    <name type="scientific">Occultella aeris</name>
    <dbReference type="NCBI Taxonomy" id="2761496"/>
    <lineage>
        <taxon>Bacteria</taxon>
        <taxon>Bacillati</taxon>
        <taxon>Actinomycetota</taxon>
        <taxon>Actinomycetes</taxon>
        <taxon>Micrococcales</taxon>
        <taxon>Ruaniaceae</taxon>
        <taxon>Occultella</taxon>
    </lineage>
</organism>
<dbReference type="Proteomes" id="UP000419743">
    <property type="component" value="Unassembled WGS sequence"/>
</dbReference>
<accession>A0A7M4DPU5</accession>
<protein>
    <submittedName>
        <fullName evidence="1">Histidine phosphatase superfamily (Branch 1)</fullName>
    </submittedName>
</protein>
<dbReference type="InterPro" id="IPR029033">
    <property type="entry name" value="His_PPase_superfam"/>
</dbReference>
<sequence>MTERTLIVLRHAKSAWDTGEPDHLRPLAPRGLRDGVAAGRVLAGHNLDVVLCSTATRARMTWLRAERGGARCTDVRFDGALYAADPADVIRLVRELPATARTALVIGHEPTLAEFILDVAQPSEVTEHIAEKFPTAALAVLRFGGGWGQVTSRDVRLEKFEVPRGHAGTDDD</sequence>
<dbReference type="InterPro" id="IPR013078">
    <property type="entry name" value="His_Pase_superF_clade-1"/>
</dbReference>
<dbReference type="EMBL" id="CACRYJ010000059">
    <property type="protein sequence ID" value="VZO39489.1"/>
    <property type="molecule type" value="Genomic_DNA"/>
</dbReference>
<keyword evidence="2" id="KW-1185">Reference proteome</keyword>
<dbReference type="CDD" id="cd07040">
    <property type="entry name" value="HP"/>
    <property type="match status" value="1"/>
</dbReference>
<dbReference type="SUPFAM" id="SSF53254">
    <property type="entry name" value="Phosphoglycerate mutase-like"/>
    <property type="match status" value="1"/>
</dbReference>